<feature type="domain" description="Helicase C-terminal" evidence="2">
    <location>
        <begin position="438"/>
        <end position="587"/>
    </location>
</feature>
<dbReference type="PANTHER" id="PTHR47396:SF1">
    <property type="entry name" value="ATP-DEPENDENT HELICASE IRC3-RELATED"/>
    <property type="match status" value="1"/>
</dbReference>
<protein>
    <submittedName>
        <fullName evidence="3">DUF3427 domain-containing protein</fullName>
    </submittedName>
</protein>
<feature type="domain" description="Helicase ATP-binding" evidence="1">
    <location>
        <begin position="234"/>
        <end position="386"/>
    </location>
</feature>
<dbReference type="InterPro" id="IPR006935">
    <property type="entry name" value="Helicase/UvrB_N"/>
</dbReference>
<dbReference type="InterPro" id="IPR001650">
    <property type="entry name" value="Helicase_C-like"/>
</dbReference>
<keyword evidence="4" id="KW-1185">Reference proteome</keyword>
<dbReference type="PROSITE" id="PS51192">
    <property type="entry name" value="HELICASE_ATP_BIND_1"/>
    <property type="match status" value="1"/>
</dbReference>
<dbReference type="Gene3D" id="3.40.50.300">
    <property type="entry name" value="P-loop containing nucleotide triphosphate hydrolases"/>
    <property type="match status" value="2"/>
</dbReference>
<dbReference type="Gene3D" id="3.30.870.10">
    <property type="entry name" value="Endonuclease Chain A"/>
    <property type="match status" value="1"/>
</dbReference>
<accession>A0ABW3GT48</accession>
<dbReference type="InterPro" id="IPR050742">
    <property type="entry name" value="Helicase_Restrict-Modif_Enz"/>
</dbReference>
<dbReference type="CDD" id="cd18799">
    <property type="entry name" value="SF2_C_EcoAI-like"/>
    <property type="match status" value="1"/>
</dbReference>
<dbReference type="InterPro" id="IPR021835">
    <property type="entry name" value="DUF3427"/>
</dbReference>
<dbReference type="Pfam" id="PF13091">
    <property type="entry name" value="PLDc_2"/>
    <property type="match status" value="1"/>
</dbReference>
<dbReference type="InterPro" id="IPR058403">
    <property type="entry name" value="DUF8090"/>
</dbReference>
<evidence type="ECO:0000259" key="1">
    <source>
        <dbReference type="PROSITE" id="PS51192"/>
    </source>
</evidence>
<dbReference type="SUPFAM" id="SSF56024">
    <property type="entry name" value="Phospholipase D/nuclease"/>
    <property type="match status" value="1"/>
</dbReference>
<evidence type="ECO:0000313" key="3">
    <source>
        <dbReference type="EMBL" id="MFD0942373.1"/>
    </source>
</evidence>
<name>A0ABW3GT48_9BACL</name>
<dbReference type="Pfam" id="PF00271">
    <property type="entry name" value="Helicase_C"/>
    <property type="match status" value="1"/>
</dbReference>
<gene>
    <name evidence="3" type="ORF">ACFQ0V_01030</name>
</gene>
<dbReference type="CDD" id="cd18032">
    <property type="entry name" value="DEXHc_RE_I_III_res"/>
    <property type="match status" value="1"/>
</dbReference>
<dbReference type="PANTHER" id="PTHR47396">
    <property type="entry name" value="TYPE I RESTRICTION ENZYME ECOKI R PROTEIN"/>
    <property type="match status" value="1"/>
</dbReference>
<dbReference type="RefSeq" id="WP_381008844.1">
    <property type="nucleotide sequence ID" value="NZ_JBHTJF010000002.1"/>
</dbReference>
<evidence type="ECO:0000313" key="4">
    <source>
        <dbReference type="Proteomes" id="UP001596976"/>
    </source>
</evidence>
<sequence>MEKEIQSSIATGFLNKKHKSNKAYQPHLIVNDRSQANTMLHHIDRALQECDEFIFVVAFITESGLAMIKAQLHDLAQKGVRGRLITSTYLYFNQPKMFRELLKLKNVEVKITNLKGFHTKGYIFKKSEHYTLIVGSSNLTAFAFKENYEWNIKFTSHNQGEIVYHFVEQFDDLWEEGVVLTDEWIKEYAVQYAKYQSDHPIVEQVFEPTLNAAQQLTQITPNAMQEVAMQSLQQIRERGEKRAMVISATGTGKTYLSAFDVRQFRPDRFLFIAHREQILRKAMEDYKKVLGGQEDDYGLYTGTEKSPEAKYLFATIQTISRPTHLENFQPSTFDYILIDEVHRAGADTYKRLIDYFTPKFLLGMTATPERTDGINVFELFDYNIAYEIRLQDALEQNMLAPFCYFGVVDYEKDGLTIDDTSTLQDLVSASRVDYILEKINYYGYQGDQLRGLMFCSRVDEANELSQLLNQKGLRTVALSGSHAQEERDEAVAQLEQGLLDYILTVDIFNEGIDIPKLNQIVMLRQTESSIVFIQQLGRGLRKAPNKEYVTVIDFIGNYKNNYLIPIALSGDTSQNKDNIRKKLQDTHFLVGVSAINFEKIAKERIFQSIATTNLTGIATIREAYENLKNKIGRMPLLYDFIHYHSLDPIVLVDEHDNKNKHGMNNYYDVLVKMKESVPSLSEYQQSILTMVSKELLSGKRMHEIILLKTLIDSGPILEETYRAKLKELGYFVDTETIQSVERILDLSFFVKTDRQKYGNQPIVEKNDREYHLAPLFQKELQANEFFSRLIHDVLRTATARSVRYDKTKRLTLYEKYSRKDVCRLLNWDVDEKGTMYGYRLKHGTCPVFVTYHKDEDVAASQQYNDAFVDEQRLHWYSKSNRTLKSKEIQGLLKMHENDEEAHIFVKKDDGEGSHFYYLGPADVDLETVAEKKMMDDKGKELPVVTFDFELEHAVAPQLYDYLTHDL</sequence>
<dbReference type="PROSITE" id="PS51194">
    <property type="entry name" value="HELICASE_CTER"/>
    <property type="match status" value="1"/>
</dbReference>
<dbReference type="Pfam" id="PF04851">
    <property type="entry name" value="ResIII"/>
    <property type="match status" value="1"/>
</dbReference>
<reference evidence="4" key="1">
    <citation type="journal article" date="2019" name="Int. J. Syst. Evol. Microbiol.">
        <title>The Global Catalogue of Microorganisms (GCM) 10K type strain sequencing project: providing services to taxonomists for standard genome sequencing and annotation.</title>
        <authorList>
            <consortium name="The Broad Institute Genomics Platform"/>
            <consortium name="The Broad Institute Genome Sequencing Center for Infectious Disease"/>
            <person name="Wu L."/>
            <person name="Ma J."/>
        </authorList>
    </citation>
    <scope>NUCLEOTIDE SEQUENCE [LARGE SCALE GENOMIC DNA]</scope>
    <source>
        <strain evidence="4">CCUG 63563</strain>
    </source>
</reference>
<dbReference type="InterPro" id="IPR014001">
    <property type="entry name" value="Helicase_ATP-bd"/>
</dbReference>
<dbReference type="Pfam" id="PF11907">
    <property type="entry name" value="DUF3427"/>
    <property type="match status" value="1"/>
</dbReference>
<dbReference type="Pfam" id="PF26350">
    <property type="entry name" value="DUF8090"/>
    <property type="match status" value="1"/>
</dbReference>
<dbReference type="InterPro" id="IPR025202">
    <property type="entry name" value="PLD-like_dom"/>
</dbReference>
<dbReference type="Proteomes" id="UP001596976">
    <property type="component" value="Unassembled WGS sequence"/>
</dbReference>
<dbReference type="SMART" id="SM00487">
    <property type="entry name" value="DEXDc"/>
    <property type="match status" value="1"/>
</dbReference>
<organism evidence="3 4">
    <name type="scientific">Savagea faecisuis</name>
    <dbReference type="NCBI Taxonomy" id="1274803"/>
    <lineage>
        <taxon>Bacteria</taxon>
        <taxon>Bacillati</taxon>
        <taxon>Bacillota</taxon>
        <taxon>Bacilli</taxon>
        <taxon>Bacillales</taxon>
        <taxon>Caryophanaceae</taxon>
        <taxon>Savagea</taxon>
    </lineage>
</organism>
<dbReference type="EMBL" id="JBHTJF010000002">
    <property type="protein sequence ID" value="MFD0942373.1"/>
    <property type="molecule type" value="Genomic_DNA"/>
</dbReference>
<dbReference type="SUPFAM" id="SSF52540">
    <property type="entry name" value="P-loop containing nucleoside triphosphate hydrolases"/>
    <property type="match status" value="1"/>
</dbReference>
<dbReference type="CDD" id="cd09204">
    <property type="entry name" value="PLDc_N_DEXD_b2"/>
    <property type="match status" value="1"/>
</dbReference>
<comment type="caution">
    <text evidence="3">The sequence shown here is derived from an EMBL/GenBank/DDBJ whole genome shotgun (WGS) entry which is preliminary data.</text>
</comment>
<dbReference type="SMART" id="SM00490">
    <property type="entry name" value="HELICc"/>
    <property type="match status" value="1"/>
</dbReference>
<dbReference type="InterPro" id="IPR027417">
    <property type="entry name" value="P-loop_NTPase"/>
</dbReference>
<evidence type="ECO:0000259" key="2">
    <source>
        <dbReference type="PROSITE" id="PS51194"/>
    </source>
</evidence>
<proteinExistence type="predicted"/>